<dbReference type="Pfam" id="PF11726">
    <property type="entry name" value="YagK_YfjJ_C"/>
    <property type="match status" value="1"/>
</dbReference>
<feature type="domain" description="YagK/YfjJ C-terminal" evidence="1">
    <location>
        <begin position="47"/>
        <end position="226"/>
    </location>
</feature>
<dbReference type="AlphaFoldDB" id="A0AA37SFC7"/>
<proteinExistence type="predicted"/>
<sequence>MNTKHPKNRNLNQFTGNDFLGLPLLLKHQPYIREYLEIISEVFRKALQEYPRSQVIRFDLRIPEHFTGDLFSNGLMTRFVKSMREIIEADLIRKGRMNTRTHNCYMRFVWVREIDKSRKPHFHVAIFLNRDAYRNVGKYGAIDENMANRINRAWASALGMQTMWYDGLVYFPKNCSYSINYKKTNPTQEEHDAFMVSLRECFRRVAYLAKADTKAFGYPGRNIGYSQK</sequence>
<gene>
    <name evidence="2" type="primary">yagK_2</name>
    <name evidence="2" type="ORF">GCM10007876_34830</name>
</gene>
<reference evidence="2" key="2">
    <citation type="submission" date="2023-01" db="EMBL/GenBank/DDBJ databases">
        <title>Draft genome sequence of Litoribrevibacter albus strain NBRC 110071.</title>
        <authorList>
            <person name="Sun Q."/>
            <person name="Mori K."/>
        </authorList>
    </citation>
    <scope>NUCLEOTIDE SEQUENCE</scope>
    <source>
        <strain evidence="2">NBRC 110071</strain>
    </source>
</reference>
<keyword evidence="3" id="KW-1185">Reference proteome</keyword>
<dbReference type="InterPro" id="IPR057271">
    <property type="entry name" value="YagK_YfjJ_C"/>
</dbReference>
<evidence type="ECO:0000313" key="3">
    <source>
        <dbReference type="Proteomes" id="UP001161389"/>
    </source>
</evidence>
<reference evidence="2" key="1">
    <citation type="journal article" date="2014" name="Int. J. Syst. Evol. Microbiol.">
        <title>Complete genome sequence of Corynebacterium casei LMG S-19264T (=DSM 44701T), isolated from a smear-ripened cheese.</title>
        <authorList>
            <consortium name="US DOE Joint Genome Institute (JGI-PGF)"/>
            <person name="Walter F."/>
            <person name="Albersmeier A."/>
            <person name="Kalinowski J."/>
            <person name="Ruckert C."/>
        </authorList>
    </citation>
    <scope>NUCLEOTIDE SEQUENCE</scope>
    <source>
        <strain evidence="2">NBRC 110071</strain>
    </source>
</reference>
<name>A0AA37SFC7_9GAMM</name>
<evidence type="ECO:0000313" key="2">
    <source>
        <dbReference type="EMBL" id="GLQ33004.1"/>
    </source>
</evidence>
<evidence type="ECO:0000259" key="1">
    <source>
        <dbReference type="Pfam" id="PF11726"/>
    </source>
</evidence>
<dbReference type="EMBL" id="BSNM01000016">
    <property type="protein sequence ID" value="GLQ33004.1"/>
    <property type="molecule type" value="Genomic_DNA"/>
</dbReference>
<accession>A0AA37SFC7</accession>
<organism evidence="2 3">
    <name type="scientific">Litoribrevibacter albus</name>
    <dbReference type="NCBI Taxonomy" id="1473156"/>
    <lineage>
        <taxon>Bacteria</taxon>
        <taxon>Pseudomonadati</taxon>
        <taxon>Pseudomonadota</taxon>
        <taxon>Gammaproteobacteria</taxon>
        <taxon>Oceanospirillales</taxon>
        <taxon>Oceanospirillaceae</taxon>
        <taxon>Litoribrevibacter</taxon>
    </lineage>
</organism>
<protein>
    <submittedName>
        <fullName evidence="2">DUF3296 domain-containing protein</fullName>
    </submittedName>
</protein>
<comment type="caution">
    <text evidence="2">The sequence shown here is derived from an EMBL/GenBank/DDBJ whole genome shotgun (WGS) entry which is preliminary data.</text>
</comment>
<dbReference type="Proteomes" id="UP001161389">
    <property type="component" value="Unassembled WGS sequence"/>
</dbReference>
<dbReference type="RefSeq" id="WP_284383203.1">
    <property type="nucleotide sequence ID" value="NZ_BSNM01000016.1"/>
</dbReference>